<keyword evidence="3" id="KW-1185">Reference proteome</keyword>
<name>A0A0K1RF26_9CORY</name>
<reference evidence="2 3" key="1">
    <citation type="submission" date="2015-08" db="EMBL/GenBank/DDBJ databases">
        <authorList>
            <person name="Babu N.S."/>
            <person name="Beckwith C.J."/>
            <person name="Beseler K.G."/>
            <person name="Brison A."/>
            <person name="Carone J.V."/>
            <person name="Caskin T.P."/>
            <person name="Diamond M."/>
            <person name="Durham M.E."/>
            <person name="Foxe J.M."/>
            <person name="Go M."/>
            <person name="Henderson B.A."/>
            <person name="Jones I.B."/>
            <person name="McGettigan J.A."/>
            <person name="Micheletti S.J."/>
            <person name="Nasrallah M.E."/>
            <person name="Ortiz D."/>
            <person name="Piller C.R."/>
            <person name="Privatt S.R."/>
            <person name="Schneider S.L."/>
            <person name="Sharp S."/>
            <person name="Smith T.C."/>
            <person name="Stanton J.D."/>
            <person name="Ullery H.E."/>
            <person name="Wilson R.J."/>
            <person name="Serrano M.G."/>
            <person name="Buck G."/>
            <person name="Lee V."/>
            <person name="Wang Y."/>
            <person name="Carvalho R."/>
            <person name="Voegtly L."/>
            <person name="Shi R."/>
            <person name="Duckworth R."/>
            <person name="Johnson A."/>
            <person name="Loviza R."/>
            <person name="Walstead R."/>
            <person name="Shah Z."/>
            <person name="Kiflezghi M."/>
            <person name="Wade K."/>
            <person name="Ball S.L."/>
            <person name="Bradley K.W."/>
            <person name="Asai D.J."/>
            <person name="Bowman C.A."/>
            <person name="Russell D.A."/>
            <person name="Pope W.H."/>
            <person name="Jacobs-Sera D."/>
            <person name="Hendrix R.W."/>
            <person name="Hatfull G.F."/>
        </authorList>
    </citation>
    <scope>NUCLEOTIDE SEQUENCE [LARGE SCALE GENOMIC DNA]</scope>
    <source>
        <strain evidence="2 3">PUDD_83A45</strain>
    </source>
</reference>
<accession>A0A0K1RF26</accession>
<dbReference type="KEGG" id="crie:AK829_11195"/>
<dbReference type="AlphaFoldDB" id="A0A0K1RF26"/>
<organism evidence="2 3">
    <name type="scientific">Corynebacterium riegelii</name>
    <dbReference type="NCBI Taxonomy" id="156976"/>
    <lineage>
        <taxon>Bacteria</taxon>
        <taxon>Bacillati</taxon>
        <taxon>Actinomycetota</taxon>
        <taxon>Actinomycetes</taxon>
        <taxon>Mycobacteriales</taxon>
        <taxon>Corynebacteriaceae</taxon>
        <taxon>Corynebacterium</taxon>
    </lineage>
</organism>
<dbReference type="InterPro" id="IPR045528">
    <property type="entry name" value="DO-GTPase2"/>
</dbReference>
<dbReference type="EMBL" id="CP012342">
    <property type="protein sequence ID" value="AKV60027.1"/>
    <property type="molecule type" value="Genomic_DNA"/>
</dbReference>
<evidence type="ECO:0000259" key="1">
    <source>
        <dbReference type="Pfam" id="PF19993"/>
    </source>
</evidence>
<dbReference type="PATRIC" id="fig|156976.3.peg.2256"/>
<feature type="domain" description="Double-GTPase 2" evidence="1">
    <location>
        <begin position="29"/>
        <end position="229"/>
    </location>
</feature>
<evidence type="ECO:0000313" key="2">
    <source>
        <dbReference type="EMBL" id="AKV60027.1"/>
    </source>
</evidence>
<protein>
    <recommendedName>
        <fullName evidence="1">Double-GTPase 2 domain-containing protein</fullName>
    </recommendedName>
</protein>
<sequence length="344" mass="38537">MQHTTPEGQSRNCARKELPYGWQGAGVITVAMAGARASGKSVYLAVMIELLSQFTNEVKGNWRPATSDTEAIYEEHFRTRLFEEGKALESTRRIGDNATYTREPLIFSMDRPLLMGQRSQQEIFLVFRDIAGEDLQDNDIAAVKDELAFLSNADLVVFLFDPLADEDIRLALAGLPGMTQPEDGARTDPAMVLRNVLAIIEANRRPEQAPPRIAVTMSKFDVLQKLAETQGEPRNMDVIMRNRGAAFNREGAGVNRPWDQNDNDLLHQEIRSMLVTLDARGLFNQLESWLRQGNPEDFYRCFAVSALGFQTRDDEVDSSGIAPFRCLDPIRSLLAAYGIDVPRV</sequence>
<dbReference type="STRING" id="156976.AK829_11195"/>
<dbReference type="Proteomes" id="UP000060016">
    <property type="component" value="Chromosome"/>
</dbReference>
<proteinExistence type="predicted"/>
<gene>
    <name evidence="2" type="ORF">AK829_11195</name>
</gene>
<evidence type="ECO:0000313" key="3">
    <source>
        <dbReference type="Proteomes" id="UP000060016"/>
    </source>
</evidence>
<dbReference type="Pfam" id="PF19993">
    <property type="entry name" value="DO-GTPase2"/>
    <property type="match status" value="1"/>
</dbReference>